<reference evidence="3" key="1">
    <citation type="journal article" date="2018" name="Nat. Microbiol.">
        <title>Leveraging single-cell genomics to expand the fungal tree of life.</title>
        <authorList>
            <person name="Ahrendt S.R."/>
            <person name="Quandt C.A."/>
            <person name="Ciobanu D."/>
            <person name="Clum A."/>
            <person name="Salamov A."/>
            <person name="Andreopoulos B."/>
            <person name="Cheng J.F."/>
            <person name="Woyke T."/>
            <person name="Pelin A."/>
            <person name="Henrissat B."/>
            <person name="Reynolds N.K."/>
            <person name="Benny G.L."/>
            <person name="Smith M.E."/>
            <person name="James T.Y."/>
            <person name="Grigoriev I.V."/>
        </authorList>
    </citation>
    <scope>NUCLEOTIDE SEQUENCE [LARGE SCALE GENOMIC DNA]</scope>
</reference>
<evidence type="ECO:0000313" key="3">
    <source>
        <dbReference type="Proteomes" id="UP000267251"/>
    </source>
</evidence>
<dbReference type="Proteomes" id="UP000267251">
    <property type="component" value="Unassembled WGS sequence"/>
</dbReference>
<organism evidence="2 3">
    <name type="scientific">Piptocephalis cylindrospora</name>
    <dbReference type="NCBI Taxonomy" id="1907219"/>
    <lineage>
        <taxon>Eukaryota</taxon>
        <taxon>Fungi</taxon>
        <taxon>Fungi incertae sedis</taxon>
        <taxon>Zoopagomycota</taxon>
        <taxon>Zoopagomycotina</taxon>
        <taxon>Zoopagomycetes</taxon>
        <taxon>Zoopagales</taxon>
        <taxon>Piptocephalidaceae</taxon>
        <taxon>Piptocephalis</taxon>
    </lineage>
</organism>
<gene>
    <name evidence="2" type="ORF">BJ684DRAFT_16847</name>
</gene>
<proteinExistence type="predicted"/>
<protein>
    <submittedName>
        <fullName evidence="2">Uncharacterized protein</fullName>
    </submittedName>
</protein>
<feature type="region of interest" description="Disordered" evidence="1">
    <location>
        <begin position="127"/>
        <end position="158"/>
    </location>
</feature>
<name>A0A4P9Y2A7_9FUNG</name>
<feature type="compositionally biased region" description="Basic and acidic residues" evidence="1">
    <location>
        <begin position="127"/>
        <end position="138"/>
    </location>
</feature>
<accession>A0A4P9Y2A7</accession>
<dbReference type="EMBL" id="KZ988238">
    <property type="protein sequence ID" value="RKP12692.1"/>
    <property type="molecule type" value="Genomic_DNA"/>
</dbReference>
<evidence type="ECO:0000256" key="1">
    <source>
        <dbReference type="SAM" id="MobiDB-lite"/>
    </source>
</evidence>
<sequence length="344" mass="39476">MDWRTLTSVHESRELRSLYTTALGHLLEARRLLPTDPYLLAVHMHLLHVKGQRSDAKRVVKAALRSKAQDVDTVYLQLLYLSAWQVTGTSPTPSVSTADVGVKTELKKEIKEEDRIKEVCEEDIKEDDRIKEANGENIKEEEEEEKRDDGTRTGSSPQHHHFLPYYRWLREDVEADLRGIFIPYVLSLLPLPDTVSFLREWRKAQRLLVQRIEAWDEAIGEYQENEASSMEGSLWVLLAQISHRIVQSVHQEAEAQEQDLAFWSRRVSWWPKLLFSSWPGSTEHSSVRELYGGRLACSLILLPSVPIPAWVCSLVLGWEEGDAWCKALGIHLTPTSAIYSQDRA</sequence>
<evidence type="ECO:0000313" key="2">
    <source>
        <dbReference type="EMBL" id="RKP12692.1"/>
    </source>
</evidence>
<dbReference type="AlphaFoldDB" id="A0A4P9Y2A7"/>
<keyword evidence="3" id="KW-1185">Reference proteome</keyword>
<dbReference type="OrthoDB" id="10451369at2759"/>